<feature type="compositionally biased region" description="Acidic residues" evidence="9">
    <location>
        <begin position="338"/>
        <end position="350"/>
    </location>
</feature>
<name>A0ABQ9XQA0_9EUKA</name>
<evidence type="ECO:0000256" key="11">
    <source>
        <dbReference type="SAM" id="SignalP"/>
    </source>
</evidence>
<comment type="subcellular location">
    <subcellularLocation>
        <location evidence="1">Endoplasmic reticulum membrane</location>
        <topology evidence="1">Single-pass membrane protein</topology>
    </subcellularLocation>
</comment>
<dbReference type="InterPro" id="IPR016574">
    <property type="entry name" value="Nicalin"/>
</dbReference>
<evidence type="ECO:0000256" key="4">
    <source>
        <dbReference type="ARBA" id="ARBA00022729"/>
    </source>
</evidence>
<dbReference type="PANTHER" id="PTHR31826">
    <property type="entry name" value="NICALIN"/>
    <property type="match status" value="1"/>
</dbReference>
<keyword evidence="6 10" id="KW-1133">Transmembrane helix</keyword>
<evidence type="ECO:0000256" key="2">
    <source>
        <dbReference type="ARBA" id="ARBA00007717"/>
    </source>
</evidence>
<evidence type="ECO:0000256" key="1">
    <source>
        <dbReference type="ARBA" id="ARBA00004389"/>
    </source>
</evidence>
<reference evidence="12 13" key="1">
    <citation type="journal article" date="2022" name="bioRxiv">
        <title>Genomics of Preaxostyla Flagellates Illuminates Evolutionary Transitions and the Path Towards Mitochondrial Loss.</title>
        <authorList>
            <person name="Novak L.V.F."/>
            <person name="Treitli S.C."/>
            <person name="Pyrih J."/>
            <person name="Halakuc P."/>
            <person name="Pipaliya S.V."/>
            <person name="Vacek V."/>
            <person name="Brzon O."/>
            <person name="Soukal P."/>
            <person name="Eme L."/>
            <person name="Dacks J.B."/>
            <person name="Karnkowska A."/>
            <person name="Elias M."/>
            <person name="Hampl V."/>
        </authorList>
    </citation>
    <scope>NUCLEOTIDE SEQUENCE [LARGE SCALE GENOMIC DNA]</scope>
    <source>
        <strain evidence="12">NAU3</strain>
        <tissue evidence="12">Gut</tissue>
    </source>
</reference>
<comment type="caution">
    <text evidence="12">The sequence shown here is derived from an EMBL/GenBank/DDBJ whole genome shotgun (WGS) entry which is preliminary data.</text>
</comment>
<evidence type="ECO:0000256" key="5">
    <source>
        <dbReference type="ARBA" id="ARBA00022824"/>
    </source>
</evidence>
<keyword evidence="13" id="KW-1185">Reference proteome</keyword>
<feature type="compositionally biased region" description="Basic and acidic residues" evidence="9">
    <location>
        <begin position="714"/>
        <end position="726"/>
    </location>
</feature>
<evidence type="ECO:0000313" key="13">
    <source>
        <dbReference type="Proteomes" id="UP001281761"/>
    </source>
</evidence>
<feature type="chain" id="PRO_5046423675" description="Peptidase M28 domain-containing protein" evidence="11">
    <location>
        <begin position="17"/>
        <end position="726"/>
    </location>
</feature>
<dbReference type="Proteomes" id="UP001281761">
    <property type="component" value="Unassembled WGS sequence"/>
</dbReference>
<dbReference type="SUPFAM" id="SSF53187">
    <property type="entry name" value="Zn-dependent exopeptidases"/>
    <property type="match status" value="1"/>
</dbReference>
<evidence type="ECO:0000256" key="8">
    <source>
        <dbReference type="ARBA" id="ARBA00023180"/>
    </source>
</evidence>
<evidence type="ECO:0000256" key="3">
    <source>
        <dbReference type="ARBA" id="ARBA00022692"/>
    </source>
</evidence>
<gene>
    <name evidence="12" type="ORF">BLNAU_10429</name>
</gene>
<protein>
    <recommendedName>
        <fullName evidence="14">Peptidase M28 domain-containing protein</fullName>
    </recommendedName>
</protein>
<feature type="signal peptide" evidence="11">
    <location>
        <begin position="1"/>
        <end position="16"/>
    </location>
</feature>
<evidence type="ECO:0008006" key="14">
    <source>
        <dbReference type="Google" id="ProtNLM"/>
    </source>
</evidence>
<accession>A0ABQ9XQA0</accession>
<keyword evidence="7 10" id="KW-0472">Membrane</keyword>
<comment type="similarity">
    <text evidence="2">Belongs to the nicastrin family.</text>
</comment>
<feature type="region of interest" description="Disordered" evidence="9">
    <location>
        <begin position="338"/>
        <end position="399"/>
    </location>
</feature>
<evidence type="ECO:0000313" key="12">
    <source>
        <dbReference type="EMBL" id="KAK2954578.1"/>
    </source>
</evidence>
<evidence type="ECO:0000256" key="9">
    <source>
        <dbReference type="SAM" id="MobiDB-lite"/>
    </source>
</evidence>
<keyword evidence="4 11" id="KW-0732">Signal</keyword>
<keyword evidence="8" id="KW-0325">Glycoprotein</keyword>
<evidence type="ECO:0000256" key="10">
    <source>
        <dbReference type="SAM" id="Phobius"/>
    </source>
</evidence>
<feature type="region of interest" description="Disordered" evidence="9">
    <location>
        <begin position="703"/>
        <end position="726"/>
    </location>
</feature>
<organism evidence="12 13">
    <name type="scientific">Blattamonas nauphoetae</name>
    <dbReference type="NCBI Taxonomy" id="2049346"/>
    <lineage>
        <taxon>Eukaryota</taxon>
        <taxon>Metamonada</taxon>
        <taxon>Preaxostyla</taxon>
        <taxon>Oxymonadida</taxon>
        <taxon>Blattamonas</taxon>
    </lineage>
</organism>
<evidence type="ECO:0000256" key="7">
    <source>
        <dbReference type="ARBA" id="ARBA00023136"/>
    </source>
</evidence>
<keyword evidence="5" id="KW-0256">Endoplasmic reticulum</keyword>
<dbReference type="Gene3D" id="3.40.630.10">
    <property type="entry name" value="Zn peptidases"/>
    <property type="match status" value="1"/>
</dbReference>
<feature type="transmembrane region" description="Helical" evidence="10">
    <location>
        <begin position="648"/>
        <end position="669"/>
    </location>
</feature>
<keyword evidence="3 10" id="KW-0812">Transmembrane</keyword>
<evidence type="ECO:0000256" key="6">
    <source>
        <dbReference type="ARBA" id="ARBA00022989"/>
    </source>
</evidence>
<feature type="compositionally biased region" description="Basic and acidic residues" evidence="9">
    <location>
        <begin position="351"/>
        <end position="360"/>
    </location>
</feature>
<proteinExistence type="inferred from homology"/>
<dbReference type="EMBL" id="JARBJD010000076">
    <property type="protein sequence ID" value="KAK2954578.1"/>
    <property type="molecule type" value="Genomic_DNA"/>
</dbReference>
<sequence>MINFIFLLSLLHGRYTFPAYPLPHVDIPNLGSFGSRSTGASFRVQDDSFHRIDDIPEQLFTDIVTNSSFRHHGIVFLIPEHPTNLTRQRLSFIQDAFLTKTTSIPILFALENEELLNTVKGRDNSDTLFSQRLFLKTKSKRATGQGKIKSLFGWMLGADPGHPTVKPTDIPTILVGANYDTFGLMGLGLEGMSGKVGATGVAGVLETMRILRQVYANKAARPNVNVVFLLYGGGSADGYLGLRDFWAKAEKEAKTGQYSSRDGSILLGSLPTHFVFFDGFGGPNGQELRVLESVNVTKKYNPEEENSEGEIVEKKEGLLTRLTRVLAKQCGMTTIEEQYFDEEEAKEEEAAEKKEEKPEKNEDDDDESDEEDEEEEEEETKKPTKSSKQPQVQRRMPIIPQEMIAPKFKINAITLTASNTNLTFNMTNRTSTAPAAQAIPNFPLHIPTFNGTDLITPASLLSQTQFAVEVVISAIGLLNTRAKPITFKSSSGASITVDNTTLVEDLNDADFALAVTAILGDQCISLTPNGTPKSSQYGVLEDNMNSWIDFLCPNGLSINSYDDAMNRTRITQFIADTTPTLSAFSSTVPSDTSPVLFGLHTAFSQFLSIVPNTLASVPRWISSSRPNYVPVVRTPYVYSAELYHSYPMHHILAVLLVIILIQFVMVFALQMTNVGLFSTHPMFRWAAKRMPWMNIQSEALEAAEKEKKKKDEKRKKLEKEKEGKAD</sequence>
<feature type="compositionally biased region" description="Acidic residues" evidence="9">
    <location>
        <begin position="361"/>
        <end position="378"/>
    </location>
</feature>